<dbReference type="EMBL" id="JAHLKM010000017">
    <property type="protein sequence ID" value="MCQ4334117.1"/>
    <property type="molecule type" value="Genomic_DNA"/>
</dbReference>
<dbReference type="InterPro" id="IPR027417">
    <property type="entry name" value="P-loop_NTPase"/>
</dbReference>
<dbReference type="PANTHER" id="PTHR43788:SF8">
    <property type="entry name" value="DNA-BINDING PROTEIN SMUBP-2"/>
    <property type="match status" value="1"/>
</dbReference>
<dbReference type="RefSeq" id="WP_256030154.1">
    <property type="nucleotide sequence ID" value="NZ_JAHLKM010000017.1"/>
</dbReference>
<dbReference type="InterPro" id="IPR050534">
    <property type="entry name" value="Coronavir_polyprotein_1ab"/>
</dbReference>
<dbReference type="PANTHER" id="PTHR43788">
    <property type="entry name" value="DNA2/NAM7 HELICASE FAMILY MEMBER"/>
    <property type="match status" value="1"/>
</dbReference>
<gene>
    <name evidence="1" type="ORF">KM295_11625</name>
</gene>
<organism evidence="1 2">
    <name type="scientific">Natronomonas aquatica</name>
    <dbReference type="NCBI Taxonomy" id="2841590"/>
    <lineage>
        <taxon>Archaea</taxon>
        <taxon>Methanobacteriati</taxon>
        <taxon>Methanobacteriota</taxon>
        <taxon>Stenosarchaea group</taxon>
        <taxon>Halobacteria</taxon>
        <taxon>Halobacteriales</taxon>
        <taxon>Natronomonadaceae</taxon>
        <taxon>Natronomonas</taxon>
    </lineage>
</organism>
<sequence length="1290" mass="140161">MSNHDTDPLDPSGIAQFIQHDRCRRYLKQRVDPGDEPEAREWTEAFSAMNAGLLGEGQEFEAVQIEALATNAARIIGPERDATGKAGVPGIDIDATWAESTTGRRRQLQEAAEAARQLTTDGELSYILCYQAPLGGQLGAEAVWGEADCLVFAPAQAEEIDVVARVLEIKSATEQQRAHRVQVAIYSALLDEILSETDGYRIETSVLTRPDAAATGESLDPFAVPTFSREKWVVFAERLLAADGPVESALADDLEDLPFALDQVCNNCAYREACATRAIEDPTAASSLALLGVDASVQRALKECDITNLRELSELMPRVSDPQPTDPPPELDLAPARQRKLEQALPGPVHRIVQRAQVLRGEIDPKYSAMTRPPAYRGQQWVPLPDDRVAGWGNIDTAAPGELIHVAVFVRPDSTIDRVGALGACVYAAEDGTYHTVSETLDAVPKTAAAADELEAALFDRFCRQVFDAIETVGEALGNSSAALHWYTYTKHELDALAEGLERHPELDNAQALRNLLNLHRDGHTETDQEMATAVQPIVNEYFALAYSSQGLFAVAEQFIPGWTIEAFDPLDARGETPPLRSIFGYQFIREQVPYLEASDRIRLHLARRPLAEGPAAAAVGDDETRSTPDGWYPIRKRAGGQFPIEYLWAALPATPGAETPRLTPNRVTEWTADADTQALYRQELEGFYYRTKNKDDPIQRSDIEYLCERLSYTLCRLVESIPYKDTYFEKQSLETGTLSEFEVPVTDLPSAARDYLQMEHGARREATLEHYRQPLRDRARSGRSILIECTGVETNTDGSLSITGTLAYESVFEATAADQIARQARIRGDDGSGGGSWRILTRLNPTTDDTPGAASSTYAEAGIEAPKEIQHSPPVQIDSLNQATGSIQLTAFPHRFKRNYTAFRVDHCGWRSPDSDNLDDPTTAPADRDGVIAARPPVAIEPGARFVLDPMVDEFGAPKANRALQPPTIQANVLYQHLKFIDQTGQQPPAMAAPPTGVGRFCERLREAPACLTPNERQQAFINATDRAIVPLQGPPGTGKTRGAIAPAVLGRAFAHAEQSTPFVGFVVAPSHEAVDAALEGVVATLAEWRHTETGLATLELLRVQPSSPPDETARVDADTAAVEVTYCNYHDSEDAATLGQIAEETTGEATGSDASPGQYLLFMTPTTLYQTLGTIAESVTAIDGTSAPAAMRHEPGIADVLCVDEASMLDVPALLLAGSALKPSGQTLLIGDHRQLATITAVDWQETLRRSVTDADAHRSALDYVRRLVGTAPQAGCADRTGGDTDAD</sequence>
<keyword evidence="2" id="KW-1185">Reference proteome</keyword>
<dbReference type="Pfam" id="PF13245">
    <property type="entry name" value="AAA_19"/>
    <property type="match status" value="1"/>
</dbReference>
<dbReference type="GO" id="GO:0043139">
    <property type="term" value="F:5'-3' DNA helicase activity"/>
    <property type="evidence" value="ECO:0007669"/>
    <property type="project" value="TreeGrafter"/>
</dbReference>
<dbReference type="SUPFAM" id="SSF52540">
    <property type="entry name" value="P-loop containing nucleoside triphosphate hydrolases"/>
    <property type="match status" value="1"/>
</dbReference>
<dbReference type="Gene3D" id="3.40.50.300">
    <property type="entry name" value="P-loop containing nucleotide triphosphate hydrolases"/>
    <property type="match status" value="1"/>
</dbReference>
<accession>A0A9R1D755</accession>
<name>A0A9R1D755_9EURY</name>
<evidence type="ECO:0000313" key="1">
    <source>
        <dbReference type="EMBL" id="MCQ4334117.1"/>
    </source>
</evidence>
<comment type="caution">
    <text evidence="1">The sequence shown here is derived from an EMBL/GenBank/DDBJ whole genome shotgun (WGS) entry which is preliminary data.</text>
</comment>
<reference evidence="1" key="1">
    <citation type="journal article" date="2023" name="Front. Microbiol.">
        <title>Genomic-based phylogenetic and metabolic analyses of the genus Natronomonas, and description of Natronomonas aquatica sp. nov.</title>
        <authorList>
            <person name="Garcia-Roldan A."/>
            <person name="Duran-Viseras A."/>
            <person name="de la Haba R.R."/>
            <person name="Corral P."/>
            <person name="Sanchez-Porro C."/>
            <person name="Ventosa A."/>
        </authorList>
    </citation>
    <scope>NUCLEOTIDE SEQUENCE</scope>
    <source>
        <strain evidence="1">F2-12</strain>
    </source>
</reference>
<evidence type="ECO:0000313" key="2">
    <source>
        <dbReference type="Proteomes" id="UP001139494"/>
    </source>
</evidence>
<protein>
    <submittedName>
        <fullName evidence="1">AAA family ATPase</fullName>
    </submittedName>
</protein>
<dbReference type="Proteomes" id="UP001139494">
    <property type="component" value="Unassembled WGS sequence"/>
</dbReference>
<proteinExistence type="predicted"/>